<evidence type="ECO:0000313" key="2">
    <source>
        <dbReference type="EMBL" id="GBP84578.1"/>
    </source>
</evidence>
<dbReference type="EMBL" id="BGZK01001688">
    <property type="protein sequence ID" value="GBP84578.1"/>
    <property type="molecule type" value="Genomic_DNA"/>
</dbReference>
<dbReference type="Proteomes" id="UP000299102">
    <property type="component" value="Unassembled WGS sequence"/>
</dbReference>
<comment type="caution">
    <text evidence="2">The sequence shown here is derived from an EMBL/GenBank/DDBJ whole genome shotgun (WGS) entry which is preliminary data.</text>
</comment>
<name>A0A4C1Z9M8_EUMVA</name>
<proteinExistence type="predicted"/>
<protein>
    <submittedName>
        <fullName evidence="2">Uncharacterized protein</fullName>
    </submittedName>
</protein>
<feature type="region of interest" description="Disordered" evidence="1">
    <location>
        <begin position="16"/>
        <end position="37"/>
    </location>
</feature>
<evidence type="ECO:0000313" key="3">
    <source>
        <dbReference type="Proteomes" id="UP000299102"/>
    </source>
</evidence>
<keyword evidence="3" id="KW-1185">Reference proteome</keyword>
<gene>
    <name evidence="2" type="ORF">EVAR_64608_1</name>
</gene>
<organism evidence="2 3">
    <name type="scientific">Eumeta variegata</name>
    <name type="common">Bagworm moth</name>
    <name type="synonym">Eumeta japonica</name>
    <dbReference type="NCBI Taxonomy" id="151549"/>
    <lineage>
        <taxon>Eukaryota</taxon>
        <taxon>Metazoa</taxon>
        <taxon>Ecdysozoa</taxon>
        <taxon>Arthropoda</taxon>
        <taxon>Hexapoda</taxon>
        <taxon>Insecta</taxon>
        <taxon>Pterygota</taxon>
        <taxon>Neoptera</taxon>
        <taxon>Endopterygota</taxon>
        <taxon>Lepidoptera</taxon>
        <taxon>Glossata</taxon>
        <taxon>Ditrysia</taxon>
        <taxon>Tineoidea</taxon>
        <taxon>Psychidae</taxon>
        <taxon>Oiketicinae</taxon>
        <taxon>Eumeta</taxon>
    </lineage>
</organism>
<accession>A0A4C1Z9M8</accession>
<evidence type="ECO:0000256" key="1">
    <source>
        <dbReference type="SAM" id="MobiDB-lite"/>
    </source>
</evidence>
<sequence>MRNFMLQASVPPVQSEPVDLSLKSRSAGAGESGGRRLRLCAGDPRTRLRHLSVVRQSRSRNATEKKGGTGSVIPAQYIIRSQIRAANFRNYLLHKLQNGGLKMAPKRECTLDAADPHEDPSAGGRPRFNALVLWRRRRTPFSMGSTDLDRSHYSCYTIELR</sequence>
<reference evidence="2 3" key="1">
    <citation type="journal article" date="2019" name="Commun. Biol.">
        <title>The bagworm genome reveals a unique fibroin gene that provides high tensile strength.</title>
        <authorList>
            <person name="Kono N."/>
            <person name="Nakamura H."/>
            <person name="Ohtoshi R."/>
            <person name="Tomita M."/>
            <person name="Numata K."/>
            <person name="Arakawa K."/>
        </authorList>
    </citation>
    <scope>NUCLEOTIDE SEQUENCE [LARGE SCALE GENOMIC DNA]</scope>
</reference>
<dbReference type="AlphaFoldDB" id="A0A4C1Z9M8"/>